<dbReference type="GO" id="GO:0071011">
    <property type="term" value="C:precatalytic spliceosome"/>
    <property type="evidence" value="ECO:0007669"/>
    <property type="project" value="TreeGrafter"/>
</dbReference>
<feature type="domain" description="G-patch" evidence="2">
    <location>
        <begin position="334"/>
        <end position="381"/>
    </location>
</feature>
<evidence type="ECO:0000313" key="4">
    <source>
        <dbReference type="Proteomes" id="UP000799776"/>
    </source>
</evidence>
<evidence type="ECO:0000259" key="2">
    <source>
        <dbReference type="PROSITE" id="PS50174"/>
    </source>
</evidence>
<feature type="compositionally biased region" description="Low complexity" evidence="1">
    <location>
        <begin position="240"/>
        <end position="252"/>
    </location>
</feature>
<gene>
    <name evidence="3" type="ORF">K490DRAFT_23960</name>
</gene>
<dbReference type="FunFam" id="3.30.70.330:FF:000495">
    <property type="entry name" value="Putative G-patch DNA repair protein (Drt111)"/>
    <property type="match status" value="1"/>
</dbReference>
<dbReference type="InterPro" id="IPR012677">
    <property type="entry name" value="Nucleotide-bd_a/b_plait_sf"/>
</dbReference>
<name>A0A9P4LXC1_9PEZI</name>
<dbReference type="SMART" id="SM00443">
    <property type="entry name" value="G_patch"/>
    <property type="match status" value="1"/>
</dbReference>
<dbReference type="AlphaFoldDB" id="A0A9P4LXC1"/>
<feature type="region of interest" description="Disordered" evidence="1">
    <location>
        <begin position="180"/>
        <end position="276"/>
    </location>
</feature>
<keyword evidence="4" id="KW-1185">Reference proteome</keyword>
<organism evidence="3 4">
    <name type="scientific">Saccharata proteae CBS 121410</name>
    <dbReference type="NCBI Taxonomy" id="1314787"/>
    <lineage>
        <taxon>Eukaryota</taxon>
        <taxon>Fungi</taxon>
        <taxon>Dikarya</taxon>
        <taxon>Ascomycota</taxon>
        <taxon>Pezizomycotina</taxon>
        <taxon>Dothideomycetes</taxon>
        <taxon>Dothideomycetes incertae sedis</taxon>
        <taxon>Botryosphaeriales</taxon>
        <taxon>Saccharataceae</taxon>
        <taxon>Saccharata</taxon>
    </lineage>
</organism>
<dbReference type="InterPro" id="IPR035979">
    <property type="entry name" value="RBD_domain_sf"/>
</dbReference>
<dbReference type="EMBL" id="ML978727">
    <property type="protein sequence ID" value="KAF2085936.1"/>
    <property type="molecule type" value="Genomic_DNA"/>
</dbReference>
<dbReference type="SMART" id="SM00361">
    <property type="entry name" value="RRM_1"/>
    <property type="match status" value="1"/>
</dbReference>
<feature type="compositionally biased region" description="Pro residues" evidence="1">
    <location>
        <begin position="297"/>
        <end position="308"/>
    </location>
</feature>
<feature type="region of interest" description="Disordered" evidence="1">
    <location>
        <begin position="352"/>
        <end position="399"/>
    </location>
</feature>
<dbReference type="InterPro" id="IPR000467">
    <property type="entry name" value="G_patch_dom"/>
</dbReference>
<dbReference type="GO" id="GO:0045292">
    <property type="term" value="P:mRNA cis splicing, via spliceosome"/>
    <property type="evidence" value="ECO:0007669"/>
    <property type="project" value="InterPro"/>
</dbReference>
<dbReference type="SUPFAM" id="SSF54928">
    <property type="entry name" value="RNA-binding domain, RBD"/>
    <property type="match status" value="1"/>
</dbReference>
<evidence type="ECO:0000256" key="1">
    <source>
        <dbReference type="SAM" id="MobiDB-lite"/>
    </source>
</evidence>
<dbReference type="GO" id="GO:0003676">
    <property type="term" value="F:nucleic acid binding"/>
    <property type="evidence" value="ECO:0007669"/>
    <property type="project" value="InterPro"/>
</dbReference>
<feature type="non-terminal residue" evidence="3">
    <location>
        <position position="1"/>
    </location>
</feature>
<sequence>PAPKGRLSLYAHLLGGTPASAPGTISSAPVMYGADGNEDSAAKKPTNSALQFMPSNLKRPQPKKPTLGKPRSLPTSSSSPDPGVKAAQQDAQPEKPTVKTTLADWTSVDDDVNGFYAQQPKQQRGGRAGKKRKMKEQAQSAIDWNDIYDPSRPTNYEAYIHSEEKFEAEREWKEYLYASRMSRRKASSEVPDEEPSAKKAMHQMFAPPSAYDAVPTPSPPAAIPDDATGEDAFARRMRMSAAQPQSQSPQHSTETSPKPSFTQLPPPASASAAALSSSATITRAPVFYKAPEAPASPAQPPPPPPTSAAPPASATISRAPEGDDRAPRPKRPGQESFAKRLLQKYGWTEGTGLGAKGTGIVTPLSTRVEKQKKRAPGQAGPYKSRGGKGTIVGGKKSKAALEEEKNSKFGVMSEVVVMWGMVDGLDLDEEMSRGEGGILQEIGEECNTKYGNVERVFIDRNTEADTVPVFVKFIQALSALRAVNDLDGRIFNGNTIAARYFDTDRFDNGDY</sequence>
<feature type="region of interest" description="Disordered" evidence="1">
    <location>
        <begin position="291"/>
        <end position="337"/>
    </location>
</feature>
<dbReference type="Gene3D" id="3.30.70.330">
    <property type="match status" value="1"/>
</dbReference>
<comment type="caution">
    <text evidence="3">The sequence shown here is derived from an EMBL/GenBank/DDBJ whole genome shotgun (WGS) entry which is preliminary data.</text>
</comment>
<feature type="compositionally biased region" description="Low complexity" evidence="1">
    <location>
        <begin position="309"/>
        <end position="319"/>
    </location>
</feature>
<feature type="non-terminal residue" evidence="3">
    <location>
        <position position="511"/>
    </location>
</feature>
<dbReference type="OrthoDB" id="5411533at2759"/>
<dbReference type="PROSITE" id="PS50174">
    <property type="entry name" value="G_PATCH"/>
    <property type="match status" value="1"/>
</dbReference>
<dbReference type="InterPro" id="IPR003954">
    <property type="entry name" value="RRM_euk-type"/>
</dbReference>
<dbReference type="InterPro" id="IPR040052">
    <property type="entry name" value="RBM17"/>
</dbReference>
<feature type="compositionally biased region" description="Polar residues" evidence="1">
    <location>
        <begin position="45"/>
        <end position="54"/>
    </location>
</feature>
<dbReference type="Pfam" id="PF01585">
    <property type="entry name" value="G-patch"/>
    <property type="match status" value="1"/>
</dbReference>
<accession>A0A9P4LXC1</accession>
<dbReference type="PANTHER" id="PTHR13288">
    <property type="entry name" value="SPLICING FACTOR 45 SPF45"/>
    <property type="match status" value="1"/>
</dbReference>
<feature type="compositionally biased region" description="Polar residues" evidence="1">
    <location>
        <begin position="253"/>
        <end position="263"/>
    </location>
</feature>
<feature type="region of interest" description="Disordered" evidence="1">
    <location>
        <begin position="15"/>
        <end position="139"/>
    </location>
</feature>
<protein>
    <recommendedName>
        <fullName evidence="2">G-patch domain-containing protein</fullName>
    </recommendedName>
</protein>
<dbReference type="Proteomes" id="UP000799776">
    <property type="component" value="Unassembled WGS sequence"/>
</dbReference>
<evidence type="ECO:0000313" key="3">
    <source>
        <dbReference type="EMBL" id="KAF2085936.1"/>
    </source>
</evidence>
<reference evidence="3" key="1">
    <citation type="journal article" date="2020" name="Stud. Mycol.">
        <title>101 Dothideomycetes genomes: a test case for predicting lifestyles and emergence of pathogens.</title>
        <authorList>
            <person name="Haridas S."/>
            <person name="Albert R."/>
            <person name="Binder M."/>
            <person name="Bloem J."/>
            <person name="Labutti K."/>
            <person name="Salamov A."/>
            <person name="Andreopoulos B."/>
            <person name="Baker S."/>
            <person name="Barry K."/>
            <person name="Bills G."/>
            <person name="Bluhm B."/>
            <person name="Cannon C."/>
            <person name="Castanera R."/>
            <person name="Culley D."/>
            <person name="Daum C."/>
            <person name="Ezra D."/>
            <person name="Gonzalez J."/>
            <person name="Henrissat B."/>
            <person name="Kuo A."/>
            <person name="Liang C."/>
            <person name="Lipzen A."/>
            <person name="Lutzoni F."/>
            <person name="Magnuson J."/>
            <person name="Mondo S."/>
            <person name="Nolan M."/>
            <person name="Ohm R."/>
            <person name="Pangilinan J."/>
            <person name="Park H.-J."/>
            <person name="Ramirez L."/>
            <person name="Alfaro M."/>
            <person name="Sun H."/>
            <person name="Tritt A."/>
            <person name="Yoshinaga Y."/>
            <person name="Zwiers L.-H."/>
            <person name="Turgeon B."/>
            <person name="Goodwin S."/>
            <person name="Spatafora J."/>
            <person name="Crous P."/>
            <person name="Grigoriev I."/>
        </authorList>
    </citation>
    <scope>NUCLEOTIDE SEQUENCE</scope>
    <source>
        <strain evidence="3">CBS 121410</strain>
    </source>
</reference>
<dbReference type="PANTHER" id="PTHR13288:SF8">
    <property type="entry name" value="SPLICING FACTOR 45"/>
    <property type="match status" value="1"/>
</dbReference>
<proteinExistence type="predicted"/>